<dbReference type="InterPro" id="IPR036412">
    <property type="entry name" value="HAD-like_sf"/>
</dbReference>
<dbReference type="InterPro" id="IPR023214">
    <property type="entry name" value="HAD_sf"/>
</dbReference>
<dbReference type="GO" id="GO:0120029">
    <property type="term" value="P:proton export across plasma membrane"/>
    <property type="evidence" value="ECO:0007669"/>
    <property type="project" value="UniProtKB-UniRule"/>
</dbReference>
<dbReference type="NCBIfam" id="TIGR01647">
    <property type="entry name" value="ATPase-IIIA_H"/>
    <property type="match status" value="1"/>
</dbReference>
<dbReference type="InterPro" id="IPR001757">
    <property type="entry name" value="P_typ_ATPase"/>
</dbReference>
<feature type="transmembrane region" description="Helical" evidence="10">
    <location>
        <begin position="64"/>
        <end position="82"/>
    </location>
</feature>
<dbReference type="Pfam" id="PF00122">
    <property type="entry name" value="E1-E2_ATPase"/>
    <property type="match status" value="1"/>
</dbReference>
<dbReference type="Gene3D" id="3.40.50.1000">
    <property type="entry name" value="HAD superfamily/HAD-like"/>
    <property type="match status" value="1"/>
</dbReference>
<feature type="transmembrane region" description="Helical" evidence="10">
    <location>
        <begin position="706"/>
        <end position="734"/>
    </location>
</feature>
<evidence type="ECO:0000256" key="8">
    <source>
        <dbReference type="ARBA" id="ARBA00022989"/>
    </source>
</evidence>
<dbReference type="SUPFAM" id="SSF81660">
    <property type="entry name" value="Metal cation-transporting ATPase, ATP-binding domain N"/>
    <property type="match status" value="1"/>
</dbReference>
<keyword evidence="13" id="KW-1185">Reference proteome</keyword>
<keyword evidence="10" id="KW-0375">Hydrogen ion transport</keyword>
<keyword evidence="10" id="KW-0460">Magnesium</keyword>
<keyword evidence="3" id="KW-0597">Phosphoprotein</keyword>
<keyword evidence="10" id="KW-0813">Transport</keyword>
<comment type="caution">
    <text evidence="12">The sequence shown here is derived from an EMBL/GenBank/DDBJ whole genome shotgun (WGS) entry which is preliminary data.</text>
</comment>
<evidence type="ECO:0000256" key="7">
    <source>
        <dbReference type="ARBA" id="ARBA00022967"/>
    </source>
</evidence>
<evidence type="ECO:0000259" key="11">
    <source>
        <dbReference type="SMART" id="SM00831"/>
    </source>
</evidence>
<evidence type="ECO:0000256" key="3">
    <source>
        <dbReference type="ARBA" id="ARBA00022553"/>
    </source>
</evidence>
<dbReference type="PRINTS" id="PR00119">
    <property type="entry name" value="CATATPASE"/>
</dbReference>
<reference evidence="12 13" key="1">
    <citation type="submission" date="2016-11" db="EMBL/GenBank/DDBJ databases">
        <title>The macronuclear genome of Stentor coeruleus: a giant cell with tiny introns.</title>
        <authorList>
            <person name="Slabodnick M."/>
            <person name="Ruby J.G."/>
            <person name="Reiff S.B."/>
            <person name="Swart E.C."/>
            <person name="Gosai S."/>
            <person name="Prabakaran S."/>
            <person name="Witkowska E."/>
            <person name="Larue G.E."/>
            <person name="Fisher S."/>
            <person name="Freeman R.M."/>
            <person name="Gunawardena J."/>
            <person name="Chu W."/>
            <person name="Stover N.A."/>
            <person name="Gregory B.D."/>
            <person name="Nowacki M."/>
            <person name="Derisi J."/>
            <person name="Roy S.W."/>
            <person name="Marshall W.F."/>
            <person name="Sood P."/>
        </authorList>
    </citation>
    <scope>NUCLEOTIDE SEQUENCE [LARGE SCALE GENOMIC DNA]</scope>
    <source>
        <strain evidence="12">WM001</strain>
    </source>
</reference>
<dbReference type="Proteomes" id="UP000187209">
    <property type="component" value="Unassembled WGS sequence"/>
</dbReference>
<evidence type="ECO:0000256" key="10">
    <source>
        <dbReference type="RuleBase" id="RU362083"/>
    </source>
</evidence>
<dbReference type="NCBIfam" id="TIGR01494">
    <property type="entry name" value="ATPase_P-type"/>
    <property type="match status" value="1"/>
</dbReference>
<name>A0A1R2CBZ5_9CILI</name>
<feature type="transmembrane region" description="Helical" evidence="10">
    <location>
        <begin position="238"/>
        <end position="259"/>
    </location>
</feature>
<dbReference type="Gene3D" id="3.40.1110.10">
    <property type="entry name" value="Calcium-transporting ATPase, cytoplasmic domain N"/>
    <property type="match status" value="1"/>
</dbReference>
<keyword evidence="10" id="KW-0406">Ion transport</keyword>
<feature type="transmembrane region" description="Helical" evidence="10">
    <location>
        <begin position="788"/>
        <end position="813"/>
    </location>
</feature>
<organism evidence="12 13">
    <name type="scientific">Stentor coeruleus</name>
    <dbReference type="NCBI Taxonomy" id="5963"/>
    <lineage>
        <taxon>Eukaryota</taxon>
        <taxon>Sar</taxon>
        <taxon>Alveolata</taxon>
        <taxon>Ciliophora</taxon>
        <taxon>Postciliodesmatophora</taxon>
        <taxon>Heterotrichea</taxon>
        <taxon>Heterotrichida</taxon>
        <taxon>Stentoridae</taxon>
        <taxon>Stentor</taxon>
    </lineage>
</organism>
<keyword evidence="9 10" id="KW-0472">Membrane</keyword>
<dbReference type="Gene3D" id="2.70.150.10">
    <property type="entry name" value="Calcium-transporting ATPase, cytoplasmic transduction domain A"/>
    <property type="match status" value="1"/>
</dbReference>
<dbReference type="SUPFAM" id="SSF81653">
    <property type="entry name" value="Calcium ATPase, transduction domain A"/>
    <property type="match status" value="1"/>
</dbReference>
<evidence type="ECO:0000256" key="1">
    <source>
        <dbReference type="ARBA" id="ARBA00004141"/>
    </source>
</evidence>
<comment type="similarity">
    <text evidence="2 10">Belongs to the cation transport ATPase (P-type) (TC 3.A.3) family. Type IIIA subfamily.</text>
</comment>
<dbReference type="InterPro" id="IPR006534">
    <property type="entry name" value="P-type_ATPase_IIIA"/>
</dbReference>
<feature type="transmembrane region" description="Helical" evidence="10">
    <location>
        <begin position="630"/>
        <end position="651"/>
    </location>
</feature>
<dbReference type="SUPFAM" id="SSF56784">
    <property type="entry name" value="HAD-like"/>
    <property type="match status" value="1"/>
</dbReference>
<dbReference type="SUPFAM" id="SSF81665">
    <property type="entry name" value="Calcium ATPase, transmembrane domain M"/>
    <property type="match status" value="1"/>
</dbReference>
<evidence type="ECO:0000256" key="2">
    <source>
        <dbReference type="ARBA" id="ARBA00008804"/>
    </source>
</evidence>
<dbReference type="InterPro" id="IPR004014">
    <property type="entry name" value="ATPase_P-typ_cation-transptr_N"/>
</dbReference>
<keyword evidence="8 10" id="KW-1133">Transmembrane helix</keyword>
<feature type="domain" description="Cation-transporting P-type ATPase N-terminal" evidence="11">
    <location>
        <begin position="17"/>
        <end position="88"/>
    </location>
</feature>
<comment type="subcellular location">
    <subcellularLocation>
        <location evidence="10">Cell membrane</location>
        <topology evidence="10">Multi-pass membrane protein</topology>
    </subcellularLocation>
    <subcellularLocation>
        <location evidence="1">Membrane</location>
        <topology evidence="1">Multi-pass membrane protein</topology>
    </subcellularLocation>
</comment>
<evidence type="ECO:0000256" key="6">
    <source>
        <dbReference type="ARBA" id="ARBA00022840"/>
    </source>
</evidence>
<dbReference type="AlphaFoldDB" id="A0A1R2CBZ5"/>
<dbReference type="InterPro" id="IPR023299">
    <property type="entry name" value="ATPase_P-typ_cyto_dom_N"/>
</dbReference>
<evidence type="ECO:0000256" key="4">
    <source>
        <dbReference type="ARBA" id="ARBA00022692"/>
    </source>
</evidence>
<dbReference type="InterPro" id="IPR008250">
    <property type="entry name" value="ATPase_P-typ_transduc_dom_A_sf"/>
</dbReference>
<dbReference type="GO" id="GO:0005886">
    <property type="term" value="C:plasma membrane"/>
    <property type="evidence" value="ECO:0007669"/>
    <property type="project" value="UniProtKB-SubCell"/>
</dbReference>
<gene>
    <name evidence="12" type="ORF">SteCoe_11957</name>
</gene>
<dbReference type="PANTHER" id="PTHR42861">
    <property type="entry name" value="CALCIUM-TRANSPORTING ATPASE"/>
    <property type="match status" value="1"/>
</dbReference>
<dbReference type="OrthoDB" id="116380at2759"/>
<evidence type="ECO:0000256" key="5">
    <source>
        <dbReference type="ARBA" id="ARBA00022741"/>
    </source>
</evidence>
<dbReference type="InterPro" id="IPR023298">
    <property type="entry name" value="ATPase_P-typ_TM_dom_sf"/>
</dbReference>
<proteinExistence type="inferred from homology"/>
<feature type="transmembrane region" description="Helical" evidence="10">
    <location>
        <begin position="671"/>
        <end position="694"/>
    </location>
</feature>
<dbReference type="EC" id="7.1.2.1" evidence="10"/>
<dbReference type="GO" id="GO:0005524">
    <property type="term" value="F:ATP binding"/>
    <property type="evidence" value="ECO:0007669"/>
    <property type="project" value="UniProtKB-UniRule"/>
</dbReference>
<dbReference type="Gene3D" id="1.20.1110.10">
    <property type="entry name" value="Calcium-transporting ATPase, transmembrane domain"/>
    <property type="match status" value="1"/>
</dbReference>
<dbReference type="GO" id="GO:0008553">
    <property type="term" value="F:P-type proton-exporting transporter activity"/>
    <property type="evidence" value="ECO:0007669"/>
    <property type="project" value="UniProtKB-UniRule"/>
</dbReference>
<feature type="transmembrane region" description="Helical" evidence="10">
    <location>
        <begin position="754"/>
        <end position="776"/>
    </location>
</feature>
<evidence type="ECO:0000313" key="12">
    <source>
        <dbReference type="EMBL" id="OMJ86538.1"/>
    </source>
</evidence>
<accession>A0A1R2CBZ5</accession>
<dbReference type="FunFam" id="2.70.150.10:FF:000042">
    <property type="entry name" value="Plasma membrane ATPase"/>
    <property type="match status" value="1"/>
</dbReference>
<sequence length="900" mass="101247">MSNYKRIHPIEKNPLRRSHRTPSSQFSDATLHEDGLETKEVLERQANYGPNEIKEREKNPYINFLKYFWGPMPFLIWTATLIELIRLVPLNFVFLLFLQFVNGLVWYYEDRSSTEAIKTLKINLAPKAKVKRDRIWKIVPARDLVVGDKIFISPGDLFPADCILGPGELRINQSMLTGETIPVTKTEGARVYMGSICKKGEIEAYVCSTGKNTFFQRNTTLITEVQRKGNVQKVLTQIAFLLMSIAGILVMVIFVILLVKGNEFLECIAICAVLMVISLPIAMQVVCATTLAVGAKSLNKQKAVVSCLSSIEELAGMDALCISKSGFLTKDELIIKSPILFNSSNDHDVFLLALLASKKEKDSQNTIDKYIYEYAIEQYNLNLSSYEEEDFINYDAKNKMTMANIRNTVTGECFSCCKGSPQVIMSLTENIQLNIEITKNVYELANQGFSSIAIGKTNTHGKWDIYGLIPIYYIFSEDIEKKIQSLKNLNIKITILTGDNLQFCKEVCRKVSFGDVIFNAEVFNSDDNIVQKELVEATVLNADGYAEVYPEHKFTLVKMLQRQGKKVGITGVSISDAPAMKCADVGLAAYGATDAAKTAADIIYHEQGLEPIIKSIEKAREIFQRAETYCVYRIYCSFQLLLFFFVGAVFVKPDLYSCSGVSGCKNLPNVTILPVLTFVIIALLNNGIIIAIAYDSQKPSAEPKKWNLPLIFILSCILGSVSFFSSTAFLYFTLSHMDCNEPNMILDYLSLPCMSYGEVLTGVFLKISISNYLAIFSVRSKNMFFMSFPGIAVTCASILALISTTLISKYWYLNLQPINGVIAASLSPISWKMVFTIWVFDFTIFILQDFVKVSIFKGFEKFGNKSQNYDLTKLLLAETFLNCKHKSRYISTQKEIYQSY</sequence>
<dbReference type="InterPro" id="IPR059000">
    <property type="entry name" value="ATPase_P-type_domA"/>
</dbReference>
<keyword evidence="5 10" id="KW-0547">Nucleotide-binding</keyword>
<keyword evidence="4 10" id="KW-0812">Transmembrane</keyword>
<feature type="transmembrane region" description="Helical" evidence="10">
    <location>
        <begin position="88"/>
        <end position="108"/>
    </location>
</feature>
<keyword evidence="7 10" id="KW-1278">Translocase</keyword>
<evidence type="ECO:0000256" key="9">
    <source>
        <dbReference type="ARBA" id="ARBA00023136"/>
    </source>
</evidence>
<comment type="catalytic activity">
    <reaction evidence="10">
        <text>ATP + H2O + H(+)(in) = ADP + phosphate + 2 H(+)(out)</text>
        <dbReference type="Rhea" id="RHEA:20852"/>
        <dbReference type="ChEBI" id="CHEBI:15377"/>
        <dbReference type="ChEBI" id="CHEBI:15378"/>
        <dbReference type="ChEBI" id="CHEBI:30616"/>
        <dbReference type="ChEBI" id="CHEBI:43474"/>
        <dbReference type="ChEBI" id="CHEBI:456216"/>
        <dbReference type="EC" id="7.1.2.1"/>
    </reaction>
</comment>
<dbReference type="Pfam" id="PF00690">
    <property type="entry name" value="Cation_ATPase_N"/>
    <property type="match status" value="1"/>
</dbReference>
<dbReference type="GO" id="GO:0016887">
    <property type="term" value="F:ATP hydrolysis activity"/>
    <property type="evidence" value="ECO:0007669"/>
    <property type="project" value="InterPro"/>
</dbReference>
<evidence type="ECO:0000313" key="13">
    <source>
        <dbReference type="Proteomes" id="UP000187209"/>
    </source>
</evidence>
<dbReference type="PRINTS" id="PR00120">
    <property type="entry name" value="HATPASE"/>
</dbReference>
<dbReference type="EMBL" id="MPUH01000203">
    <property type="protein sequence ID" value="OMJ86538.1"/>
    <property type="molecule type" value="Genomic_DNA"/>
</dbReference>
<feature type="transmembrane region" description="Helical" evidence="10">
    <location>
        <begin position="265"/>
        <end position="293"/>
    </location>
</feature>
<keyword evidence="6 10" id="KW-0067">ATP-binding</keyword>
<dbReference type="SMART" id="SM00831">
    <property type="entry name" value="Cation_ATPase_N"/>
    <property type="match status" value="1"/>
</dbReference>
<protein>
    <recommendedName>
        <fullName evidence="10">Plasma membrane ATPase</fullName>
        <ecNumber evidence="10">7.1.2.1</ecNumber>
    </recommendedName>
</protein>
<feature type="transmembrane region" description="Helical" evidence="10">
    <location>
        <begin position="833"/>
        <end position="851"/>
    </location>
</feature>